<keyword evidence="6" id="KW-1185">Reference proteome</keyword>
<accession>A0A6A3NJ63</accession>
<dbReference type="AlphaFoldDB" id="A0A6A3NJ63"/>
<name>A0A6A3NJ63_9STRA</name>
<evidence type="ECO:0000313" key="6">
    <source>
        <dbReference type="Proteomes" id="UP000434957"/>
    </source>
</evidence>
<evidence type="ECO:0008006" key="8">
    <source>
        <dbReference type="Google" id="ProtNLM"/>
    </source>
</evidence>
<dbReference type="Proteomes" id="UP000429607">
    <property type="component" value="Unassembled WGS sequence"/>
</dbReference>
<evidence type="ECO:0000256" key="1">
    <source>
        <dbReference type="SAM" id="SignalP"/>
    </source>
</evidence>
<protein>
    <recommendedName>
        <fullName evidence="8">RxLR effector protein</fullName>
    </recommendedName>
</protein>
<evidence type="ECO:0000313" key="2">
    <source>
        <dbReference type="EMBL" id="KAE9041068.1"/>
    </source>
</evidence>
<evidence type="ECO:0000313" key="5">
    <source>
        <dbReference type="Proteomes" id="UP000429607"/>
    </source>
</evidence>
<reference evidence="5 7" key="1">
    <citation type="submission" date="2018-09" db="EMBL/GenBank/DDBJ databases">
        <title>Genomic investigation of the strawberry pathogen Phytophthora fragariae indicates pathogenicity is determined by transcriptional variation in three key races.</title>
        <authorList>
            <person name="Adams T.M."/>
            <person name="Armitage A.D."/>
            <person name="Sobczyk M.K."/>
            <person name="Bates H.J."/>
            <person name="Dunwell J.M."/>
            <person name="Nellist C.F."/>
            <person name="Harrison R.J."/>
        </authorList>
    </citation>
    <scope>NUCLEOTIDE SEQUENCE [LARGE SCALE GENOMIC DNA]</scope>
    <source>
        <strain evidence="3 5">SCRP249</strain>
        <strain evidence="2 7">SCRP324</strain>
        <strain evidence="4 6">SCRP333</strain>
    </source>
</reference>
<comment type="caution">
    <text evidence="2">The sequence shown here is derived from an EMBL/GenBank/DDBJ whole genome shotgun (WGS) entry which is preliminary data.</text>
</comment>
<feature type="signal peptide" evidence="1">
    <location>
        <begin position="1"/>
        <end position="18"/>
    </location>
</feature>
<dbReference type="Proteomes" id="UP000434957">
    <property type="component" value="Unassembled WGS sequence"/>
</dbReference>
<dbReference type="Proteomes" id="UP000435112">
    <property type="component" value="Unassembled WGS sequence"/>
</dbReference>
<proteinExistence type="predicted"/>
<evidence type="ECO:0000313" key="3">
    <source>
        <dbReference type="EMBL" id="KAE9046510.1"/>
    </source>
</evidence>
<sequence>MCCFFFQLTLPSLGVVSASVVKTRHATNDKAASSDDKLCQLGRQVSHQRRTPLARACLGR</sequence>
<keyword evidence="1" id="KW-0732">Signal</keyword>
<dbReference type="EMBL" id="QXFV01000186">
    <property type="protein sequence ID" value="KAE9046510.1"/>
    <property type="molecule type" value="Genomic_DNA"/>
</dbReference>
<gene>
    <name evidence="3" type="ORF">PR001_g4528</name>
    <name evidence="2" type="ORF">PR002_g4629</name>
    <name evidence="4" type="ORF">PR003_g21251</name>
</gene>
<dbReference type="EMBL" id="QXFT01001975">
    <property type="protein sequence ID" value="KAE9306415.1"/>
    <property type="molecule type" value="Genomic_DNA"/>
</dbReference>
<organism evidence="2 7">
    <name type="scientific">Phytophthora rubi</name>
    <dbReference type="NCBI Taxonomy" id="129364"/>
    <lineage>
        <taxon>Eukaryota</taxon>
        <taxon>Sar</taxon>
        <taxon>Stramenopiles</taxon>
        <taxon>Oomycota</taxon>
        <taxon>Peronosporomycetes</taxon>
        <taxon>Peronosporales</taxon>
        <taxon>Peronosporaceae</taxon>
        <taxon>Phytophthora</taxon>
    </lineage>
</organism>
<evidence type="ECO:0000313" key="7">
    <source>
        <dbReference type="Proteomes" id="UP000435112"/>
    </source>
</evidence>
<dbReference type="EMBL" id="QXFU01000184">
    <property type="protein sequence ID" value="KAE9041068.1"/>
    <property type="molecule type" value="Genomic_DNA"/>
</dbReference>
<evidence type="ECO:0000313" key="4">
    <source>
        <dbReference type="EMBL" id="KAE9306415.1"/>
    </source>
</evidence>
<feature type="chain" id="PRO_5036165340" description="RxLR effector protein" evidence="1">
    <location>
        <begin position="19"/>
        <end position="60"/>
    </location>
</feature>